<organism evidence="1 2">
    <name type="scientific">Uabimicrobium amorphum</name>
    <dbReference type="NCBI Taxonomy" id="2596890"/>
    <lineage>
        <taxon>Bacteria</taxon>
        <taxon>Pseudomonadati</taxon>
        <taxon>Planctomycetota</taxon>
        <taxon>Candidatus Uabimicrobiia</taxon>
        <taxon>Candidatus Uabimicrobiales</taxon>
        <taxon>Candidatus Uabimicrobiaceae</taxon>
        <taxon>Candidatus Uabimicrobium</taxon>
    </lineage>
</organism>
<keyword evidence="2" id="KW-1185">Reference proteome</keyword>
<dbReference type="Proteomes" id="UP000326354">
    <property type="component" value="Chromosome"/>
</dbReference>
<dbReference type="RefSeq" id="WP_151968887.1">
    <property type="nucleotide sequence ID" value="NZ_AP019860.1"/>
</dbReference>
<dbReference type="AlphaFoldDB" id="A0A5S9F4R4"/>
<sequence>MDAKQLLRIGSFLKKHTEDFFKNNKFAKELAIRMEEETGTRFSDWIDSFVFPSDSQMRKKIEKLGFECSETDKDVFYVAETSFPRIVMRDSCFEVVLVVDSVVAFRARNKLRVPIEGSACSLARTMSISNKRDYVLSVVERSTVMGYVVPVDIDSEEFLQQKKARDLWFNRERDFELATEGMRQTLSLAYRIVDMVGVERAAHIVLQSELAYWQYKTHVGDLQKFFQDKCGLGWGNCDHLTFWSGRKNFKILVQIFETLGFRCSKSFFVKDYGNKGVQVMEHPHSSVLIVCEVHLRKKERDQDFAHQELAPMQSSGILDNWLRANGESMLKGGAKHVAIKCSIEKMQAHLVKYHVHSTKVDEKPYFKQAYSNKIASKFENFLCFVERNGGFRYFDFD</sequence>
<dbReference type="EMBL" id="AP019860">
    <property type="protein sequence ID" value="BBM84754.1"/>
    <property type="molecule type" value="Genomic_DNA"/>
</dbReference>
<evidence type="ECO:0000313" key="1">
    <source>
        <dbReference type="EMBL" id="BBM84754.1"/>
    </source>
</evidence>
<gene>
    <name evidence="1" type="ORF">UABAM_03115</name>
</gene>
<protein>
    <submittedName>
        <fullName evidence="1">Uncharacterized protein</fullName>
    </submittedName>
</protein>
<dbReference type="OrthoDB" id="212238at2"/>
<reference evidence="1 2" key="1">
    <citation type="submission" date="2019-08" db="EMBL/GenBank/DDBJ databases">
        <title>Complete genome sequence of Candidatus Uab amorphum.</title>
        <authorList>
            <person name="Shiratori T."/>
            <person name="Suzuki S."/>
            <person name="Kakizawa Y."/>
            <person name="Ishida K."/>
        </authorList>
    </citation>
    <scope>NUCLEOTIDE SEQUENCE [LARGE SCALE GENOMIC DNA]</scope>
    <source>
        <strain evidence="1 2">SRT547</strain>
    </source>
</reference>
<accession>A0A5S9F4R4</accession>
<proteinExistence type="predicted"/>
<dbReference type="KEGG" id="uam:UABAM_03115"/>
<evidence type="ECO:0000313" key="2">
    <source>
        <dbReference type="Proteomes" id="UP000326354"/>
    </source>
</evidence>
<name>A0A5S9F4R4_UABAM</name>